<dbReference type="InterPro" id="IPR001460">
    <property type="entry name" value="PCN-bd_Tpept"/>
</dbReference>
<dbReference type="SUPFAM" id="SSF56601">
    <property type="entry name" value="beta-lactamase/transpeptidase-like"/>
    <property type="match status" value="1"/>
</dbReference>
<keyword evidence="8" id="KW-1185">Reference proteome</keyword>
<dbReference type="Gene3D" id="3.90.1310.10">
    <property type="entry name" value="Penicillin-binding protein 2a (Domain 2)"/>
    <property type="match status" value="1"/>
</dbReference>
<dbReference type="OrthoDB" id="9804124at2"/>
<feature type="transmembrane region" description="Helical" evidence="4">
    <location>
        <begin position="9"/>
        <end position="29"/>
    </location>
</feature>
<dbReference type="GO" id="GO:0008658">
    <property type="term" value="F:penicillin binding"/>
    <property type="evidence" value="ECO:0007669"/>
    <property type="project" value="InterPro"/>
</dbReference>
<accession>A0A5C7FXD4</accession>
<evidence type="ECO:0000313" key="7">
    <source>
        <dbReference type="EMBL" id="TXF89636.1"/>
    </source>
</evidence>
<proteinExistence type="predicted"/>
<dbReference type="RefSeq" id="WP_147930466.1">
    <property type="nucleotide sequence ID" value="NZ_VOXD01000012.1"/>
</dbReference>
<reference evidence="7 8" key="1">
    <citation type="submission" date="2019-08" db="EMBL/GenBank/DDBJ databases">
        <title>Lewinella sp. strain SSH13 Genome sequencing and assembly.</title>
        <authorList>
            <person name="Kim I."/>
        </authorList>
    </citation>
    <scope>NUCLEOTIDE SEQUENCE [LARGE SCALE GENOMIC DNA]</scope>
    <source>
        <strain evidence="7 8">SSH13</strain>
    </source>
</reference>
<dbReference type="GO" id="GO:0005886">
    <property type="term" value="C:plasma membrane"/>
    <property type="evidence" value="ECO:0007669"/>
    <property type="project" value="TreeGrafter"/>
</dbReference>
<evidence type="ECO:0000259" key="5">
    <source>
        <dbReference type="Pfam" id="PF00905"/>
    </source>
</evidence>
<evidence type="ECO:0000256" key="4">
    <source>
        <dbReference type="SAM" id="Phobius"/>
    </source>
</evidence>
<dbReference type="InterPro" id="IPR036138">
    <property type="entry name" value="PBP_dimer_sf"/>
</dbReference>
<feature type="domain" description="Penicillin-binding protein dimerisation" evidence="6">
    <location>
        <begin position="56"/>
        <end position="209"/>
    </location>
</feature>
<keyword evidence="2" id="KW-0645">Protease</keyword>
<dbReference type="SUPFAM" id="SSF56519">
    <property type="entry name" value="Penicillin binding protein dimerisation domain"/>
    <property type="match status" value="1"/>
</dbReference>
<evidence type="ECO:0000256" key="2">
    <source>
        <dbReference type="ARBA" id="ARBA00022645"/>
    </source>
</evidence>
<keyword evidence="4" id="KW-1133">Transmembrane helix</keyword>
<keyword evidence="4" id="KW-0812">Transmembrane</keyword>
<evidence type="ECO:0000313" key="8">
    <source>
        <dbReference type="Proteomes" id="UP000321907"/>
    </source>
</evidence>
<dbReference type="InterPro" id="IPR012338">
    <property type="entry name" value="Beta-lactam/transpept-like"/>
</dbReference>
<dbReference type="InterPro" id="IPR050515">
    <property type="entry name" value="Beta-lactam/transpept"/>
</dbReference>
<dbReference type="InterPro" id="IPR005311">
    <property type="entry name" value="PBP_dimer"/>
</dbReference>
<evidence type="ECO:0000259" key="6">
    <source>
        <dbReference type="Pfam" id="PF03717"/>
    </source>
</evidence>
<keyword evidence="2" id="KW-0121">Carboxypeptidase</keyword>
<evidence type="ECO:0000256" key="1">
    <source>
        <dbReference type="ARBA" id="ARBA00004370"/>
    </source>
</evidence>
<dbReference type="GO" id="GO:0016740">
    <property type="term" value="F:transferase activity"/>
    <property type="evidence" value="ECO:0007669"/>
    <property type="project" value="UniProtKB-KW"/>
</dbReference>
<keyword evidence="3 4" id="KW-0472">Membrane</keyword>
<comment type="caution">
    <text evidence="7">The sequence shown here is derived from an EMBL/GenBank/DDBJ whole genome shotgun (WGS) entry which is preliminary data.</text>
</comment>
<dbReference type="PANTHER" id="PTHR30627:SF1">
    <property type="entry name" value="PEPTIDOGLYCAN D,D-TRANSPEPTIDASE FTSI"/>
    <property type="match status" value="1"/>
</dbReference>
<dbReference type="PANTHER" id="PTHR30627">
    <property type="entry name" value="PEPTIDOGLYCAN D,D-TRANSPEPTIDASE"/>
    <property type="match status" value="1"/>
</dbReference>
<dbReference type="Gene3D" id="3.40.710.10">
    <property type="entry name" value="DD-peptidase/beta-lactamase superfamily"/>
    <property type="match status" value="1"/>
</dbReference>
<dbReference type="GO" id="GO:0004180">
    <property type="term" value="F:carboxypeptidase activity"/>
    <property type="evidence" value="ECO:0007669"/>
    <property type="project" value="UniProtKB-KW"/>
</dbReference>
<dbReference type="Pfam" id="PF00905">
    <property type="entry name" value="Transpeptidase"/>
    <property type="match status" value="1"/>
</dbReference>
<dbReference type="SUPFAM" id="SSF54184">
    <property type="entry name" value="Penicillin-binding protein 2x (pbp-2x), c-terminal domain"/>
    <property type="match status" value="1"/>
</dbReference>
<name>A0A5C7FXD4_9BACT</name>
<dbReference type="Gene3D" id="3.30.450.330">
    <property type="match status" value="1"/>
</dbReference>
<dbReference type="GO" id="GO:0071555">
    <property type="term" value="P:cell wall organization"/>
    <property type="evidence" value="ECO:0007669"/>
    <property type="project" value="TreeGrafter"/>
</dbReference>
<feature type="domain" description="Penicillin-binding protein transpeptidase" evidence="5">
    <location>
        <begin position="265"/>
        <end position="576"/>
    </location>
</feature>
<gene>
    <name evidence="7" type="ORF">FUA23_09300</name>
</gene>
<protein>
    <submittedName>
        <fullName evidence="7">Peptidoglycan glycosyltransferase</fullName>
    </submittedName>
</protein>
<evidence type="ECO:0000256" key="3">
    <source>
        <dbReference type="ARBA" id="ARBA00023136"/>
    </source>
</evidence>
<dbReference type="AlphaFoldDB" id="A0A5C7FXD4"/>
<keyword evidence="2" id="KW-0378">Hydrolase</keyword>
<dbReference type="Pfam" id="PF03717">
    <property type="entry name" value="PBP_dimer"/>
    <property type="match status" value="1"/>
</dbReference>
<dbReference type="EMBL" id="VOXD01000012">
    <property type="protein sequence ID" value="TXF89636.1"/>
    <property type="molecule type" value="Genomic_DNA"/>
</dbReference>
<sequence>MALNYKDDVLVRIYLIVAVMVAIAGALAYKTIDIAVINREANMKKGAEYFQEREVRPERGNIYSRNNNLLATSVPYFTLHFDPFVAPPRTYYDNIDSLSYLLSLHVDDSHTAGDWRDSLTFMRDSFSKPARHYYKIAESVSYRELQEIKKFPIFNLGRFGGGFIVTKKDERKRPFGWLARRTIGKIDGKKVGIENAFDKELAGKSGKAHMFSISKNDDVWLPTENLAIVEPTAGADVYTTLDVNIQDITENALHRAMRKHRPDWGAAIVMDVKTGAIRAIANLGMNTTRTKYFEQYNYAIQRSTEPGSTFKLATMMALLEDKKVTLDGEIDIEKGVKEFSKDKVKVTDSNPLSRHWNVISIRQAFEQSSNVAMAKLADSLYVDGEFSARLQSFHLDEKTGIELSGEGTPMVNDTSRAEWSGISNAWLSFGYESRLTPLQMLTFFNTVANGGKMMKPYVVEEIRREGKTLTDFRPTVVDEQIASQHTIEELQTLLEGVVERGTAKKLKSDKYRFAGKTGTSQQNYGKRRRKTEHQASFAGYFPAEKPVYSVIVVIYNPTQGGYYGGEVAGPVFREISDNIYNSMITVHDALNQGPRPVLYAAQLPNRDAGNLAEITTILDYVNVKLDSLPGSELAVVDAADERVVVKPWDPAAQQWPNVRGMRLRDAVYVLENNGYKVHPKGVGRVTDQQWHTDGKGKRGKDVTLILN</sequence>
<dbReference type="Proteomes" id="UP000321907">
    <property type="component" value="Unassembled WGS sequence"/>
</dbReference>
<keyword evidence="7" id="KW-0808">Transferase</keyword>
<organism evidence="7 8">
    <name type="scientific">Neolewinella aurantiaca</name>
    <dbReference type="NCBI Taxonomy" id="2602767"/>
    <lineage>
        <taxon>Bacteria</taxon>
        <taxon>Pseudomonadati</taxon>
        <taxon>Bacteroidota</taxon>
        <taxon>Saprospiria</taxon>
        <taxon>Saprospirales</taxon>
        <taxon>Lewinellaceae</taxon>
        <taxon>Neolewinella</taxon>
    </lineage>
</organism>
<comment type="subcellular location">
    <subcellularLocation>
        <location evidence="1">Membrane</location>
    </subcellularLocation>
</comment>